<organism evidence="9 10">
    <name type="scientific">Povalibacter uvarum</name>
    <dbReference type="NCBI Taxonomy" id="732238"/>
    <lineage>
        <taxon>Bacteria</taxon>
        <taxon>Pseudomonadati</taxon>
        <taxon>Pseudomonadota</taxon>
        <taxon>Gammaproteobacteria</taxon>
        <taxon>Steroidobacterales</taxon>
        <taxon>Steroidobacteraceae</taxon>
        <taxon>Povalibacter</taxon>
    </lineage>
</organism>
<evidence type="ECO:0000259" key="8">
    <source>
        <dbReference type="PROSITE" id="PS51007"/>
    </source>
</evidence>
<dbReference type="AlphaFoldDB" id="A0A841HL81"/>
<evidence type="ECO:0000256" key="2">
    <source>
        <dbReference type="ARBA" id="ARBA00022617"/>
    </source>
</evidence>
<evidence type="ECO:0000256" key="6">
    <source>
        <dbReference type="PROSITE-ProRule" id="PRU00433"/>
    </source>
</evidence>
<sequence length="210" mass="22443">MKFRPTLLAFGLGAIAIATSIGAHAEGNVENGKKLAYTCHGCHGVPNYKNAFPSYRVPKLGNQNAKYIEAALKEYADGARPHATMHSQATTLNDQDRADIAAYLHAEGVNPEVEVVGTPPAATQTCVQCHGANGAKALSDEYPALAGQYPDYIVQALKDYKSGKRKNPIMAGIIAGVDEKDFEALAHFFSQQGGLCGTDQILKHGKCEKK</sequence>
<dbReference type="PANTHER" id="PTHR33751:SF9">
    <property type="entry name" value="CYTOCHROME C4"/>
    <property type="match status" value="1"/>
</dbReference>
<name>A0A841HL81_9GAMM</name>
<keyword evidence="4" id="KW-0249">Electron transport</keyword>
<keyword evidence="1" id="KW-0813">Transport</keyword>
<dbReference type="InterPro" id="IPR009056">
    <property type="entry name" value="Cyt_c-like_dom"/>
</dbReference>
<keyword evidence="10" id="KW-1185">Reference proteome</keyword>
<evidence type="ECO:0000256" key="7">
    <source>
        <dbReference type="SAM" id="SignalP"/>
    </source>
</evidence>
<dbReference type="GO" id="GO:0046872">
    <property type="term" value="F:metal ion binding"/>
    <property type="evidence" value="ECO:0007669"/>
    <property type="project" value="UniProtKB-KW"/>
</dbReference>
<protein>
    <submittedName>
        <fullName evidence="9">Cytochrome c553</fullName>
    </submittedName>
</protein>
<keyword evidence="2 6" id="KW-0349">Heme</keyword>
<evidence type="ECO:0000256" key="5">
    <source>
        <dbReference type="ARBA" id="ARBA00023004"/>
    </source>
</evidence>
<proteinExistence type="predicted"/>
<evidence type="ECO:0000256" key="1">
    <source>
        <dbReference type="ARBA" id="ARBA00022448"/>
    </source>
</evidence>
<dbReference type="RefSeq" id="WP_184331174.1">
    <property type="nucleotide sequence ID" value="NZ_JACHHZ010000002.1"/>
</dbReference>
<keyword evidence="5 6" id="KW-0408">Iron</keyword>
<dbReference type="Gene3D" id="1.10.760.10">
    <property type="entry name" value="Cytochrome c-like domain"/>
    <property type="match status" value="2"/>
</dbReference>
<dbReference type="Pfam" id="PF00034">
    <property type="entry name" value="Cytochrom_C"/>
    <property type="match status" value="2"/>
</dbReference>
<keyword evidence="7" id="KW-0732">Signal</keyword>
<feature type="domain" description="Cytochrome c" evidence="8">
    <location>
        <begin position="112"/>
        <end position="193"/>
    </location>
</feature>
<evidence type="ECO:0000256" key="3">
    <source>
        <dbReference type="ARBA" id="ARBA00022723"/>
    </source>
</evidence>
<feature type="chain" id="PRO_5032866558" evidence="7">
    <location>
        <begin position="26"/>
        <end position="210"/>
    </location>
</feature>
<feature type="domain" description="Cytochrome c" evidence="8">
    <location>
        <begin position="27"/>
        <end position="108"/>
    </location>
</feature>
<dbReference type="GO" id="GO:0020037">
    <property type="term" value="F:heme binding"/>
    <property type="evidence" value="ECO:0007669"/>
    <property type="project" value="InterPro"/>
</dbReference>
<gene>
    <name evidence="9" type="ORF">HNQ60_001997</name>
</gene>
<comment type="caution">
    <text evidence="9">The sequence shown here is derived from an EMBL/GenBank/DDBJ whole genome shotgun (WGS) entry which is preliminary data.</text>
</comment>
<dbReference type="PANTHER" id="PTHR33751">
    <property type="entry name" value="CBB3-TYPE CYTOCHROME C OXIDASE SUBUNIT FIXP"/>
    <property type="match status" value="1"/>
</dbReference>
<feature type="signal peptide" evidence="7">
    <location>
        <begin position="1"/>
        <end position="25"/>
    </location>
</feature>
<reference evidence="9 10" key="1">
    <citation type="submission" date="2020-08" db="EMBL/GenBank/DDBJ databases">
        <title>Genomic Encyclopedia of Type Strains, Phase IV (KMG-IV): sequencing the most valuable type-strain genomes for metagenomic binning, comparative biology and taxonomic classification.</title>
        <authorList>
            <person name="Goeker M."/>
        </authorList>
    </citation>
    <scope>NUCLEOTIDE SEQUENCE [LARGE SCALE GENOMIC DNA]</scope>
    <source>
        <strain evidence="9 10">DSM 26723</strain>
    </source>
</reference>
<dbReference type="InterPro" id="IPR050597">
    <property type="entry name" value="Cytochrome_c_Oxidase_Subunit"/>
</dbReference>
<dbReference type="SUPFAM" id="SSF46626">
    <property type="entry name" value="Cytochrome c"/>
    <property type="match status" value="2"/>
</dbReference>
<dbReference type="EMBL" id="JACHHZ010000002">
    <property type="protein sequence ID" value="MBB6093119.1"/>
    <property type="molecule type" value="Genomic_DNA"/>
</dbReference>
<keyword evidence="3 6" id="KW-0479">Metal-binding</keyword>
<dbReference type="PROSITE" id="PS51007">
    <property type="entry name" value="CYTC"/>
    <property type="match status" value="2"/>
</dbReference>
<dbReference type="GO" id="GO:0009055">
    <property type="term" value="F:electron transfer activity"/>
    <property type="evidence" value="ECO:0007669"/>
    <property type="project" value="InterPro"/>
</dbReference>
<dbReference type="Proteomes" id="UP000588068">
    <property type="component" value="Unassembled WGS sequence"/>
</dbReference>
<accession>A0A841HL81</accession>
<dbReference type="InterPro" id="IPR036909">
    <property type="entry name" value="Cyt_c-like_dom_sf"/>
</dbReference>
<evidence type="ECO:0000313" key="10">
    <source>
        <dbReference type="Proteomes" id="UP000588068"/>
    </source>
</evidence>
<evidence type="ECO:0000313" key="9">
    <source>
        <dbReference type="EMBL" id="MBB6093119.1"/>
    </source>
</evidence>
<evidence type="ECO:0000256" key="4">
    <source>
        <dbReference type="ARBA" id="ARBA00022982"/>
    </source>
</evidence>